<organism evidence="1 2">
    <name type="scientific">Sediminicoccus rosea</name>
    <dbReference type="NCBI Taxonomy" id="1225128"/>
    <lineage>
        <taxon>Bacteria</taxon>
        <taxon>Pseudomonadati</taxon>
        <taxon>Pseudomonadota</taxon>
        <taxon>Alphaproteobacteria</taxon>
        <taxon>Acetobacterales</taxon>
        <taxon>Roseomonadaceae</taxon>
        <taxon>Sediminicoccus</taxon>
    </lineage>
</organism>
<accession>A0ABZ0PHC4</accession>
<dbReference type="Proteomes" id="UP001305521">
    <property type="component" value="Chromosome"/>
</dbReference>
<sequence length="339" mass="38203">MLQDGQGGSSNKVLDYVASIPDTLEYKGEFGAELILFLPFVNWLSRTGLLGSRRIITYRGMKCFYDDLKALEVVEQSGVRVARQPKNRLPCLPAKDEHTLGRFGPCAFHIYPDLRRKFAALPLQSRVAASDRPLLVIHNKFNSEWNSGPINFIDPATLETIFSTLKHQFQIIYIRHGAGQRNVAYSQDVDGQMDLGDLEVLERHHEVLSFDALFAEHVAGGGQDDINTFKNKIYSRCFYFLSVQGGGCHHIAYFRGSLMVILHKRGHESKYAYSEGYYNFLANPAPIRAICADSDELMRAAALFTESCVIGDRVHLSDKARQIIRPFLPKVNMTGKKIV</sequence>
<name>A0ABZ0PHC4_9PROT</name>
<evidence type="ECO:0000313" key="1">
    <source>
        <dbReference type="EMBL" id="WPB84743.1"/>
    </source>
</evidence>
<proteinExistence type="predicted"/>
<protein>
    <recommendedName>
        <fullName evidence="3">Capsular polysaccharide biosynthesis protein</fullName>
    </recommendedName>
</protein>
<evidence type="ECO:0008006" key="3">
    <source>
        <dbReference type="Google" id="ProtNLM"/>
    </source>
</evidence>
<dbReference type="EMBL" id="CP137852">
    <property type="protein sequence ID" value="WPB84743.1"/>
    <property type="molecule type" value="Genomic_DNA"/>
</dbReference>
<reference evidence="1 2" key="1">
    <citation type="submission" date="2023-11" db="EMBL/GenBank/DDBJ databases">
        <title>Arctic aerobic anoxygenic photoheterotroph Sediminicoccus rosea KRV36 adapts its photosynthesis to long days of polar summer.</title>
        <authorList>
            <person name="Tomasch J."/>
            <person name="Kopejtka K."/>
            <person name="Bily T."/>
            <person name="Gardiner A.T."/>
            <person name="Gardian Z."/>
            <person name="Shivaramu S."/>
            <person name="Koblizek M."/>
            <person name="Engelhardt F."/>
            <person name="Kaftan D."/>
        </authorList>
    </citation>
    <scope>NUCLEOTIDE SEQUENCE [LARGE SCALE GENOMIC DNA]</scope>
    <source>
        <strain evidence="1 2">R-30</strain>
    </source>
</reference>
<keyword evidence="2" id="KW-1185">Reference proteome</keyword>
<dbReference type="RefSeq" id="WP_318648707.1">
    <property type="nucleotide sequence ID" value="NZ_CP137852.1"/>
</dbReference>
<evidence type="ECO:0000313" key="2">
    <source>
        <dbReference type="Proteomes" id="UP001305521"/>
    </source>
</evidence>
<gene>
    <name evidence="1" type="ORF">R9Z33_21950</name>
</gene>